<organism evidence="1 2">
    <name type="scientific">Musa troglodytarum</name>
    <name type="common">fe'i banana</name>
    <dbReference type="NCBI Taxonomy" id="320322"/>
    <lineage>
        <taxon>Eukaryota</taxon>
        <taxon>Viridiplantae</taxon>
        <taxon>Streptophyta</taxon>
        <taxon>Embryophyta</taxon>
        <taxon>Tracheophyta</taxon>
        <taxon>Spermatophyta</taxon>
        <taxon>Magnoliopsida</taxon>
        <taxon>Liliopsida</taxon>
        <taxon>Zingiberales</taxon>
        <taxon>Musaceae</taxon>
        <taxon>Musa</taxon>
    </lineage>
</organism>
<keyword evidence="2" id="KW-1185">Reference proteome</keyword>
<dbReference type="Proteomes" id="UP001055439">
    <property type="component" value="Chromosome 6"/>
</dbReference>
<proteinExistence type="predicted"/>
<gene>
    <name evidence="1" type="ORF">MUK42_37263</name>
</gene>
<dbReference type="EMBL" id="CP097508">
    <property type="protein sequence ID" value="URE09508.1"/>
    <property type="molecule type" value="Genomic_DNA"/>
</dbReference>
<sequence>MQKRKVASVHLSLTGTAFSFEAYISSNIPDTKHLSLSSTVNPEKSVSNHRVVCSPSEGHHTIISHEKCHNL</sequence>
<evidence type="ECO:0000313" key="2">
    <source>
        <dbReference type="Proteomes" id="UP001055439"/>
    </source>
</evidence>
<evidence type="ECO:0000313" key="1">
    <source>
        <dbReference type="EMBL" id="URE09508.1"/>
    </source>
</evidence>
<accession>A0A9E7GAB5</accession>
<protein>
    <submittedName>
        <fullName evidence="1">Uncharacterized protein</fullName>
    </submittedName>
</protein>
<reference evidence="1" key="1">
    <citation type="submission" date="2022-05" db="EMBL/GenBank/DDBJ databases">
        <title>The Musa troglodytarum L. genome provides insights into the mechanism of non-climacteric behaviour and enrichment of carotenoids.</title>
        <authorList>
            <person name="Wang J."/>
        </authorList>
    </citation>
    <scope>NUCLEOTIDE SEQUENCE</scope>
    <source>
        <tissue evidence="1">Leaf</tissue>
    </source>
</reference>
<name>A0A9E7GAB5_9LILI</name>
<dbReference type="AlphaFoldDB" id="A0A9E7GAB5"/>